<dbReference type="InParanoid" id="B4L4V3"/>
<gene>
    <name evidence="1" type="primary">Dmoj\GI14787</name>
    <name evidence="1" type="ORF">Dmoj_GI14787</name>
</gene>
<dbReference type="eggNOG" id="ENOG502T9BK">
    <property type="taxonomic scope" value="Eukaryota"/>
</dbReference>
<keyword evidence="2" id="KW-1185">Reference proteome</keyword>
<dbReference type="HOGENOM" id="CLU_916062_0_0_1"/>
<dbReference type="AlphaFoldDB" id="B4L4V3"/>
<dbReference type="Proteomes" id="UP000009192">
    <property type="component" value="Unassembled WGS sequence"/>
</dbReference>
<accession>B4L4V3</accession>
<organism evidence="1 2">
    <name type="scientific">Drosophila mojavensis</name>
    <name type="common">Fruit fly</name>
    <dbReference type="NCBI Taxonomy" id="7230"/>
    <lineage>
        <taxon>Eukaryota</taxon>
        <taxon>Metazoa</taxon>
        <taxon>Ecdysozoa</taxon>
        <taxon>Arthropoda</taxon>
        <taxon>Hexapoda</taxon>
        <taxon>Insecta</taxon>
        <taxon>Pterygota</taxon>
        <taxon>Neoptera</taxon>
        <taxon>Endopterygota</taxon>
        <taxon>Diptera</taxon>
        <taxon>Brachycera</taxon>
        <taxon>Muscomorpha</taxon>
        <taxon>Ephydroidea</taxon>
        <taxon>Drosophilidae</taxon>
        <taxon>Drosophila</taxon>
    </lineage>
</organism>
<protein>
    <submittedName>
        <fullName evidence="1">Uncharacterized protein</fullName>
    </submittedName>
</protein>
<sequence>MEYSSHKPRTLKDEKYALPKLDALVKVQFGHYKDNPEYADHFIELGLFRHSEKPLPVKVLIADKFQAYNNLRLDLEQLMEARVSEVNFEMKRLPSNHKCMRFYLKQKLELERAYTRTNEVKLNVVRKNTIPCPFEPSVQRAMQIIHKSNSSRSHVQIHNNGSKNYRVRKVIIAKIDAQINSKLGHYEGNKEYSEKLSELIIAKKSGKSNIELLYLHAKFQEYNSQRLDLEEKIDDRLSDINFEVEALAKPHKCLKFYSHQSWALKNVYQRENSVKKKILRANSVKCPYECDPHNQNGTTITPQ</sequence>
<proteinExistence type="predicted"/>
<evidence type="ECO:0000313" key="2">
    <source>
        <dbReference type="Proteomes" id="UP000009192"/>
    </source>
</evidence>
<dbReference type="KEGG" id="dmo:Dmoj_GI14787"/>
<evidence type="ECO:0000313" key="1">
    <source>
        <dbReference type="EMBL" id="EDW07581.2"/>
    </source>
</evidence>
<name>B4L4V3_DROMO</name>
<dbReference type="OrthoDB" id="7861733at2759"/>
<reference evidence="1 2" key="1">
    <citation type="journal article" date="2007" name="Nature">
        <title>Evolution of genes and genomes on the Drosophila phylogeny.</title>
        <authorList>
            <consortium name="Drosophila 12 Genomes Consortium"/>
            <person name="Clark A.G."/>
            <person name="Eisen M.B."/>
            <person name="Smith D.R."/>
            <person name="Bergman C.M."/>
            <person name="Oliver B."/>
            <person name="Markow T.A."/>
            <person name="Kaufman T.C."/>
            <person name="Kellis M."/>
            <person name="Gelbart W."/>
            <person name="Iyer V.N."/>
            <person name="Pollard D.A."/>
            <person name="Sackton T.B."/>
            <person name="Larracuente A.M."/>
            <person name="Singh N.D."/>
            <person name="Abad J.P."/>
            <person name="Abt D.N."/>
            <person name="Adryan B."/>
            <person name="Aguade M."/>
            <person name="Akashi H."/>
            <person name="Anderson W.W."/>
            <person name="Aquadro C.F."/>
            <person name="Ardell D.H."/>
            <person name="Arguello R."/>
            <person name="Artieri C.G."/>
            <person name="Barbash D.A."/>
            <person name="Barker D."/>
            <person name="Barsanti P."/>
            <person name="Batterham P."/>
            <person name="Batzoglou S."/>
            <person name="Begun D."/>
            <person name="Bhutkar A."/>
            <person name="Blanco E."/>
            <person name="Bosak S.A."/>
            <person name="Bradley R.K."/>
            <person name="Brand A.D."/>
            <person name="Brent M.R."/>
            <person name="Brooks A.N."/>
            <person name="Brown R.H."/>
            <person name="Butlin R.K."/>
            <person name="Caggese C."/>
            <person name="Calvi B.R."/>
            <person name="Bernardo de Carvalho A."/>
            <person name="Caspi A."/>
            <person name="Castrezana S."/>
            <person name="Celniker S.E."/>
            <person name="Chang J.L."/>
            <person name="Chapple C."/>
            <person name="Chatterji S."/>
            <person name="Chinwalla A."/>
            <person name="Civetta A."/>
            <person name="Clifton S.W."/>
            <person name="Comeron J.M."/>
            <person name="Costello J.C."/>
            <person name="Coyne J.A."/>
            <person name="Daub J."/>
            <person name="David R.G."/>
            <person name="Delcher A.L."/>
            <person name="Delehaunty K."/>
            <person name="Do C.B."/>
            <person name="Ebling H."/>
            <person name="Edwards K."/>
            <person name="Eickbush T."/>
            <person name="Evans J.D."/>
            <person name="Filipski A."/>
            <person name="Findeiss S."/>
            <person name="Freyhult E."/>
            <person name="Fulton L."/>
            <person name="Fulton R."/>
            <person name="Garcia A.C."/>
            <person name="Gardiner A."/>
            <person name="Garfield D.A."/>
            <person name="Garvin B.E."/>
            <person name="Gibson G."/>
            <person name="Gilbert D."/>
            <person name="Gnerre S."/>
            <person name="Godfrey J."/>
            <person name="Good R."/>
            <person name="Gotea V."/>
            <person name="Gravely B."/>
            <person name="Greenberg A.J."/>
            <person name="Griffiths-Jones S."/>
            <person name="Gross S."/>
            <person name="Guigo R."/>
            <person name="Gustafson E.A."/>
            <person name="Haerty W."/>
            <person name="Hahn M.W."/>
            <person name="Halligan D.L."/>
            <person name="Halpern A.L."/>
            <person name="Halter G.M."/>
            <person name="Han M.V."/>
            <person name="Heger A."/>
            <person name="Hillier L."/>
            <person name="Hinrichs A.S."/>
            <person name="Holmes I."/>
            <person name="Hoskins R.A."/>
            <person name="Hubisz M.J."/>
            <person name="Hultmark D."/>
            <person name="Huntley M.A."/>
            <person name="Jaffe D.B."/>
            <person name="Jagadeeshan S."/>
            <person name="Jeck W.R."/>
            <person name="Johnson J."/>
            <person name="Jones C.D."/>
            <person name="Jordan W.C."/>
            <person name="Karpen G.H."/>
            <person name="Kataoka E."/>
            <person name="Keightley P.D."/>
            <person name="Kheradpour P."/>
            <person name="Kirkness E.F."/>
            <person name="Koerich L.B."/>
            <person name="Kristiansen K."/>
            <person name="Kudrna D."/>
            <person name="Kulathinal R.J."/>
            <person name="Kumar S."/>
            <person name="Kwok R."/>
            <person name="Lander E."/>
            <person name="Langley C.H."/>
            <person name="Lapoint R."/>
            <person name="Lazzaro B.P."/>
            <person name="Lee S.J."/>
            <person name="Levesque L."/>
            <person name="Li R."/>
            <person name="Lin C.F."/>
            <person name="Lin M.F."/>
            <person name="Lindblad-Toh K."/>
            <person name="Llopart A."/>
            <person name="Long M."/>
            <person name="Low L."/>
            <person name="Lozovsky E."/>
            <person name="Lu J."/>
            <person name="Luo M."/>
            <person name="Machado C.A."/>
            <person name="Makalowski W."/>
            <person name="Marzo M."/>
            <person name="Matsuda M."/>
            <person name="Matzkin L."/>
            <person name="McAllister B."/>
            <person name="McBride C.S."/>
            <person name="McKernan B."/>
            <person name="McKernan K."/>
            <person name="Mendez-Lago M."/>
            <person name="Minx P."/>
            <person name="Mollenhauer M.U."/>
            <person name="Montooth K."/>
            <person name="Mount S.M."/>
            <person name="Mu X."/>
            <person name="Myers E."/>
            <person name="Negre B."/>
            <person name="Newfeld S."/>
            <person name="Nielsen R."/>
            <person name="Noor M.A."/>
            <person name="O'Grady P."/>
            <person name="Pachter L."/>
            <person name="Papaceit M."/>
            <person name="Parisi M.J."/>
            <person name="Parisi M."/>
            <person name="Parts L."/>
            <person name="Pedersen J.S."/>
            <person name="Pesole G."/>
            <person name="Phillippy A.M."/>
            <person name="Ponting C.P."/>
            <person name="Pop M."/>
            <person name="Porcelli D."/>
            <person name="Powell J.R."/>
            <person name="Prohaska S."/>
            <person name="Pruitt K."/>
            <person name="Puig M."/>
            <person name="Quesneville H."/>
            <person name="Ram K.R."/>
            <person name="Rand D."/>
            <person name="Rasmussen M.D."/>
            <person name="Reed L.K."/>
            <person name="Reenan R."/>
            <person name="Reily A."/>
            <person name="Remington K.A."/>
            <person name="Rieger T.T."/>
            <person name="Ritchie M.G."/>
            <person name="Robin C."/>
            <person name="Rogers Y.H."/>
            <person name="Rohde C."/>
            <person name="Rozas J."/>
            <person name="Rubenfield M.J."/>
            <person name="Ruiz A."/>
            <person name="Russo S."/>
            <person name="Salzberg S.L."/>
            <person name="Sanchez-Gracia A."/>
            <person name="Saranga D.J."/>
            <person name="Sato H."/>
            <person name="Schaeffer S.W."/>
            <person name="Schatz M.C."/>
            <person name="Schlenke T."/>
            <person name="Schwartz R."/>
            <person name="Segarra C."/>
            <person name="Singh R.S."/>
            <person name="Sirot L."/>
            <person name="Sirota M."/>
            <person name="Sisneros N.B."/>
            <person name="Smith C.D."/>
            <person name="Smith T.F."/>
            <person name="Spieth J."/>
            <person name="Stage D.E."/>
            <person name="Stark A."/>
            <person name="Stephan W."/>
            <person name="Strausberg R.L."/>
            <person name="Strempel S."/>
            <person name="Sturgill D."/>
            <person name="Sutton G."/>
            <person name="Sutton G.G."/>
            <person name="Tao W."/>
            <person name="Teichmann S."/>
            <person name="Tobari Y.N."/>
            <person name="Tomimura Y."/>
            <person name="Tsolas J.M."/>
            <person name="Valente V.L."/>
            <person name="Venter E."/>
            <person name="Venter J.C."/>
            <person name="Vicario S."/>
            <person name="Vieira F.G."/>
            <person name="Vilella A.J."/>
            <person name="Villasante A."/>
            <person name="Walenz B."/>
            <person name="Wang J."/>
            <person name="Wasserman M."/>
            <person name="Watts T."/>
            <person name="Wilson D."/>
            <person name="Wilson R.K."/>
            <person name="Wing R.A."/>
            <person name="Wolfner M.F."/>
            <person name="Wong A."/>
            <person name="Wong G.K."/>
            <person name="Wu C.I."/>
            <person name="Wu G."/>
            <person name="Yamamoto D."/>
            <person name="Yang H.P."/>
            <person name="Yang S.P."/>
            <person name="Yorke J.A."/>
            <person name="Yoshida K."/>
            <person name="Zdobnov E."/>
            <person name="Zhang P."/>
            <person name="Zhang Y."/>
            <person name="Zimin A.V."/>
            <person name="Baldwin J."/>
            <person name="Abdouelleil A."/>
            <person name="Abdulkadir J."/>
            <person name="Abebe A."/>
            <person name="Abera B."/>
            <person name="Abreu J."/>
            <person name="Acer S.C."/>
            <person name="Aftuck L."/>
            <person name="Alexander A."/>
            <person name="An P."/>
            <person name="Anderson E."/>
            <person name="Anderson S."/>
            <person name="Arachi H."/>
            <person name="Azer M."/>
            <person name="Bachantsang P."/>
            <person name="Barry A."/>
            <person name="Bayul T."/>
            <person name="Berlin A."/>
            <person name="Bessette D."/>
            <person name="Bloom T."/>
            <person name="Blye J."/>
            <person name="Boguslavskiy L."/>
            <person name="Bonnet C."/>
            <person name="Boukhgalter B."/>
            <person name="Bourzgui I."/>
            <person name="Brown A."/>
            <person name="Cahill P."/>
            <person name="Channer S."/>
            <person name="Cheshatsang Y."/>
            <person name="Chuda L."/>
            <person name="Citroen M."/>
            <person name="Collymore A."/>
            <person name="Cooke P."/>
            <person name="Costello M."/>
            <person name="D'Aco K."/>
            <person name="Daza R."/>
            <person name="De Haan G."/>
            <person name="DeGray S."/>
            <person name="DeMaso C."/>
            <person name="Dhargay N."/>
            <person name="Dooley K."/>
            <person name="Dooley E."/>
            <person name="Doricent M."/>
            <person name="Dorje P."/>
            <person name="Dorjee K."/>
            <person name="Dupes A."/>
            <person name="Elong R."/>
            <person name="Falk J."/>
            <person name="Farina A."/>
            <person name="Faro S."/>
            <person name="Ferguson D."/>
            <person name="Fisher S."/>
            <person name="Foley C.D."/>
            <person name="Franke A."/>
            <person name="Friedrich D."/>
            <person name="Gadbois L."/>
            <person name="Gearin G."/>
            <person name="Gearin C.R."/>
            <person name="Giannoukos G."/>
            <person name="Goode T."/>
            <person name="Graham J."/>
            <person name="Grandbois E."/>
            <person name="Grewal S."/>
            <person name="Gyaltsen K."/>
            <person name="Hafez N."/>
            <person name="Hagos B."/>
            <person name="Hall J."/>
            <person name="Henson C."/>
            <person name="Hollinger A."/>
            <person name="Honan T."/>
            <person name="Huard M.D."/>
            <person name="Hughes L."/>
            <person name="Hurhula B."/>
            <person name="Husby M.E."/>
            <person name="Kamat A."/>
            <person name="Kanga B."/>
            <person name="Kashin S."/>
            <person name="Khazanovich D."/>
            <person name="Kisner P."/>
            <person name="Lance K."/>
            <person name="Lara M."/>
            <person name="Lee W."/>
            <person name="Lennon N."/>
            <person name="Letendre F."/>
            <person name="LeVine R."/>
            <person name="Lipovsky A."/>
            <person name="Liu X."/>
            <person name="Liu J."/>
            <person name="Liu S."/>
            <person name="Lokyitsang T."/>
            <person name="Lokyitsang Y."/>
            <person name="Lubonja R."/>
            <person name="Lui A."/>
            <person name="MacDonald P."/>
            <person name="Magnisalis V."/>
            <person name="Maru K."/>
            <person name="Matthews C."/>
            <person name="McCusker W."/>
            <person name="McDonough S."/>
            <person name="Mehta T."/>
            <person name="Meldrim J."/>
            <person name="Meneus L."/>
            <person name="Mihai O."/>
            <person name="Mihalev A."/>
            <person name="Mihova T."/>
            <person name="Mittelman R."/>
            <person name="Mlenga V."/>
            <person name="Montmayeur A."/>
            <person name="Mulrain L."/>
            <person name="Navidi A."/>
            <person name="Naylor J."/>
            <person name="Negash T."/>
            <person name="Nguyen T."/>
            <person name="Nguyen N."/>
            <person name="Nicol R."/>
            <person name="Norbu C."/>
            <person name="Norbu N."/>
            <person name="Novod N."/>
            <person name="O'Neill B."/>
            <person name="Osman S."/>
            <person name="Markiewicz E."/>
            <person name="Oyono O.L."/>
            <person name="Patti C."/>
            <person name="Phunkhang P."/>
            <person name="Pierre F."/>
            <person name="Priest M."/>
            <person name="Raghuraman S."/>
            <person name="Rege F."/>
            <person name="Reyes R."/>
            <person name="Rise C."/>
            <person name="Rogov P."/>
            <person name="Ross K."/>
            <person name="Ryan E."/>
            <person name="Settipalli S."/>
            <person name="Shea T."/>
            <person name="Sherpa N."/>
            <person name="Shi L."/>
            <person name="Shih D."/>
            <person name="Sparrow T."/>
            <person name="Spaulding J."/>
            <person name="Stalker J."/>
            <person name="Stange-Thomann N."/>
            <person name="Stavropoulos S."/>
            <person name="Stone C."/>
            <person name="Strader C."/>
            <person name="Tesfaye S."/>
            <person name="Thomson T."/>
            <person name="Thoulutsang Y."/>
            <person name="Thoulutsang D."/>
            <person name="Topham K."/>
            <person name="Topping I."/>
            <person name="Tsamla T."/>
            <person name="Vassiliev H."/>
            <person name="Vo A."/>
            <person name="Wangchuk T."/>
            <person name="Wangdi T."/>
            <person name="Weiand M."/>
            <person name="Wilkinson J."/>
            <person name="Wilson A."/>
            <person name="Yadav S."/>
            <person name="Young G."/>
            <person name="Yu Q."/>
            <person name="Zembek L."/>
            <person name="Zhong D."/>
            <person name="Zimmer A."/>
            <person name="Zwirko Z."/>
            <person name="Jaffe D.B."/>
            <person name="Alvarez P."/>
            <person name="Brockman W."/>
            <person name="Butler J."/>
            <person name="Chin C."/>
            <person name="Gnerre S."/>
            <person name="Grabherr M."/>
            <person name="Kleber M."/>
            <person name="Mauceli E."/>
            <person name="MacCallum I."/>
        </authorList>
    </citation>
    <scope>NUCLEOTIDE SEQUENCE [LARGE SCALE GENOMIC DNA]</scope>
    <source>
        <strain evidence="2">Tucson 15081-1352.22</strain>
    </source>
</reference>
<dbReference type="EMBL" id="CH933810">
    <property type="protein sequence ID" value="EDW07581.2"/>
    <property type="molecule type" value="Genomic_DNA"/>
</dbReference>